<evidence type="ECO:0000256" key="1">
    <source>
        <dbReference type="ARBA" id="ARBA00022729"/>
    </source>
</evidence>
<keyword evidence="5" id="KW-1185">Reference proteome</keyword>
<protein>
    <submittedName>
        <fullName evidence="4">ABC transporter substrate-binding protein</fullName>
    </submittedName>
</protein>
<evidence type="ECO:0000256" key="2">
    <source>
        <dbReference type="SAM" id="SignalP"/>
    </source>
</evidence>
<organism evidence="4 5">
    <name type="scientific">Aromatoleum diolicum</name>
    <dbReference type="NCBI Taxonomy" id="75796"/>
    <lineage>
        <taxon>Bacteria</taxon>
        <taxon>Pseudomonadati</taxon>
        <taxon>Pseudomonadota</taxon>
        <taxon>Betaproteobacteria</taxon>
        <taxon>Rhodocyclales</taxon>
        <taxon>Rhodocyclaceae</taxon>
        <taxon>Aromatoleum</taxon>
    </lineage>
</organism>
<feature type="chain" id="PRO_5047111579" evidence="2">
    <location>
        <begin position="35"/>
        <end position="310"/>
    </location>
</feature>
<accession>A0ABX1QB46</accession>
<dbReference type="Proteomes" id="UP000648984">
    <property type="component" value="Unassembled WGS sequence"/>
</dbReference>
<dbReference type="EMBL" id="WTVQ01000007">
    <property type="protein sequence ID" value="NMG74335.1"/>
    <property type="molecule type" value="Genomic_DNA"/>
</dbReference>
<dbReference type="Gene3D" id="3.40.50.1980">
    <property type="entry name" value="Nitrogenase molybdenum iron protein domain"/>
    <property type="match status" value="2"/>
</dbReference>
<dbReference type="PANTHER" id="PTHR30535">
    <property type="entry name" value="VITAMIN B12-BINDING PROTEIN"/>
    <property type="match status" value="1"/>
</dbReference>
<comment type="caution">
    <text evidence="4">The sequence shown here is derived from an EMBL/GenBank/DDBJ whole genome shotgun (WGS) entry which is preliminary data.</text>
</comment>
<dbReference type="RefSeq" id="WP_169259486.1">
    <property type="nucleotide sequence ID" value="NZ_WTVQ01000007.1"/>
</dbReference>
<dbReference type="InterPro" id="IPR002491">
    <property type="entry name" value="ABC_transptr_periplasmic_BD"/>
</dbReference>
<sequence>MPHRPSPQHAPRFRRGVPLATVLASTLLAFSAHAELTVRDDTGQPVKLAQPAQRIVSLAPHITELLFAAGAGERVVGAVAYSDFPETARKLPRVGGYSNVDMEAIAGLKPDLVIAWKSGNRDAHLDKLAALGIPVYMNEPRSLDDVARSLEAFGVLAGNEPPARAAAASFRARKEELGKRYGERPRVRMFYQIWDKPLMTVNDEHLISDVIRLCGGDNVFGKLKQLAPSLGVEGVLAANPEVIVASGMGEARPEWLESWKRWPKLAANASGNLYFVPPELIQRHTPRILEGAAILCEQLETARRKRSPEA</sequence>
<dbReference type="InterPro" id="IPR050902">
    <property type="entry name" value="ABC_Transporter_SBP"/>
</dbReference>
<evidence type="ECO:0000313" key="5">
    <source>
        <dbReference type="Proteomes" id="UP000648984"/>
    </source>
</evidence>
<feature type="domain" description="Fe/B12 periplasmic-binding" evidence="3">
    <location>
        <begin position="54"/>
        <end position="303"/>
    </location>
</feature>
<evidence type="ECO:0000313" key="4">
    <source>
        <dbReference type="EMBL" id="NMG74335.1"/>
    </source>
</evidence>
<dbReference type="CDD" id="cd01144">
    <property type="entry name" value="BtuF"/>
    <property type="match status" value="1"/>
</dbReference>
<dbReference type="SUPFAM" id="SSF53807">
    <property type="entry name" value="Helical backbone' metal receptor"/>
    <property type="match status" value="1"/>
</dbReference>
<reference evidence="4 5" key="1">
    <citation type="submission" date="2019-12" db="EMBL/GenBank/DDBJ databases">
        <title>Comparative genomics gives insights into the taxonomy of the Azoarcus-Aromatoleum group and reveals separate origins of nif in the plant-associated Azoarcus and non-plant-associated Aromatoleum sub-groups.</title>
        <authorList>
            <person name="Lafos M."/>
            <person name="Maluk M."/>
            <person name="Batista M."/>
            <person name="Junghare M."/>
            <person name="Carmona M."/>
            <person name="Faoro H."/>
            <person name="Cruz L.M."/>
            <person name="Battistoni F."/>
            <person name="De Souza E."/>
            <person name="Pedrosa F."/>
            <person name="Chen W.-M."/>
            <person name="Poole P.S."/>
            <person name="Dixon R.A."/>
            <person name="James E.K."/>
        </authorList>
    </citation>
    <scope>NUCLEOTIDE SEQUENCE [LARGE SCALE GENOMIC DNA]</scope>
    <source>
        <strain evidence="4 5">22Lin</strain>
    </source>
</reference>
<dbReference type="NCBIfam" id="NF038402">
    <property type="entry name" value="TroA_like"/>
    <property type="match status" value="1"/>
</dbReference>
<keyword evidence="1 2" id="KW-0732">Signal</keyword>
<proteinExistence type="predicted"/>
<dbReference type="Pfam" id="PF01497">
    <property type="entry name" value="Peripla_BP_2"/>
    <property type="match status" value="1"/>
</dbReference>
<dbReference type="PROSITE" id="PS50983">
    <property type="entry name" value="FE_B12_PBP"/>
    <property type="match status" value="1"/>
</dbReference>
<evidence type="ECO:0000259" key="3">
    <source>
        <dbReference type="PROSITE" id="PS50983"/>
    </source>
</evidence>
<gene>
    <name evidence="4" type="ORF">GPA25_06135</name>
</gene>
<name>A0ABX1QB46_9RHOO</name>
<feature type="signal peptide" evidence="2">
    <location>
        <begin position="1"/>
        <end position="34"/>
    </location>
</feature>
<dbReference type="PANTHER" id="PTHR30535:SF34">
    <property type="entry name" value="MOLYBDATE-BINDING PROTEIN MOLA"/>
    <property type="match status" value="1"/>
</dbReference>
<dbReference type="InterPro" id="IPR054828">
    <property type="entry name" value="Vit_B12_bind_prot"/>
</dbReference>